<protein>
    <submittedName>
        <fullName evidence="1">Uncharacterized protein</fullName>
    </submittedName>
</protein>
<dbReference type="EMBL" id="KI546043">
    <property type="protein sequence ID" value="EST47318.1"/>
    <property type="molecule type" value="Genomic_DNA"/>
</dbReference>
<name>V6LST7_9EUKA</name>
<organism evidence="1">
    <name type="scientific">Spironucleus salmonicida</name>
    <dbReference type="NCBI Taxonomy" id="348837"/>
    <lineage>
        <taxon>Eukaryota</taxon>
        <taxon>Metamonada</taxon>
        <taxon>Diplomonadida</taxon>
        <taxon>Hexamitidae</taxon>
        <taxon>Hexamitinae</taxon>
        <taxon>Spironucleus</taxon>
    </lineage>
</organism>
<gene>
    <name evidence="1" type="ORF">SS50377_12583</name>
</gene>
<proteinExistence type="predicted"/>
<reference evidence="1" key="1">
    <citation type="journal article" date="2014" name="PLoS Genet.">
        <title>The Genome of Spironucleus salmonicida Highlights a Fish Pathogen Adapted to Fluctuating Environments.</title>
        <authorList>
            <person name="Xu F."/>
            <person name="Jerlstrom-Hultqvist J."/>
            <person name="Einarsson E."/>
            <person name="Astvaldsson A."/>
            <person name="Svard S.G."/>
            <person name="Andersson J.O."/>
        </authorList>
    </citation>
    <scope>NUCLEOTIDE SEQUENCE</scope>
</reference>
<sequence length="194" mass="22901">MIWNWGGNTRAANQNTYAHRSSRTYRLCQSNFVYSPDAQCFGRISAAAARFLEAKNSRPYKDSIRIQYLHLWFSGYFPTIKFRRNPTQQQAGLVSCIQHVPDVTRNIFDIKAIVTQFRSFFVEFLEFRNLQIRSKCQFSLKFLQKLQRFRGGLFCRFLLCADLVFLIPENPCRKCQSRPLANFNIKISAFWWPN</sequence>
<accession>V6LST7</accession>
<dbReference type="AlphaFoldDB" id="V6LST7"/>
<evidence type="ECO:0000313" key="1">
    <source>
        <dbReference type="EMBL" id="EST47318.1"/>
    </source>
</evidence>